<accession>A0ABR1VNG2</accession>
<gene>
    <name evidence="1" type="ORF">PG996_005174</name>
</gene>
<sequence>MASPKSSDLKYSQQRVYTKTGRGMELAETKLKTTAYTLLSEADKKTILDAIKQQLKENMKDQEIMPPRALLDYNQLVDGVIKKVFGDNLDLFKFGSKSTPTVDELLDYKD</sequence>
<protein>
    <submittedName>
        <fullName evidence="1">Uncharacterized protein</fullName>
    </submittedName>
</protein>
<comment type="caution">
    <text evidence="1">The sequence shown here is derived from an EMBL/GenBank/DDBJ whole genome shotgun (WGS) entry which is preliminary data.</text>
</comment>
<name>A0ABR1VNG2_9PEZI</name>
<reference evidence="1 2" key="1">
    <citation type="submission" date="2023-01" db="EMBL/GenBank/DDBJ databases">
        <title>Analysis of 21 Apiospora genomes using comparative genomics revels a genus with tremendous synthesis potential of carbohydrate active enzymes and secondary metabolites.</title>
        <authorList>
            <person name="Sorensen T."/>
        </authorList>
    </citation>
    <scope>NUCLEOTIDE SEQUENCE [LARGE SCALE GENOMIC DNA]</scope>
    <source>
        <strain evidence="1 2">CBS 83171</strain>
    </source>
</reference>
<proteinExistence type="predicted"/>
<dbReference type="EMBL" id="JAQQWM010000003">
    <property type="protein sequence ID" value="KAK8071826.1"/>
    <property type="molecule type" value="Genomic_DNA"/>
</dbReference>
<dbReference type="Proteomes" id="UP001446871">
    <property type="component" value="Unassembled WGS sequence"/>
</dbReference>
<evidence type="ECO:0000313" key="1">
    <source>
        <dbReference type="EMBL" id="KAK8071826.1"/>
    </source>
</evidence>
<organism evidence="1 2">
    <name type="scientific">Apiospora saccharicola</name>
    <dbReference type="NCBI Taxonomy" id="335842"/>
    <lineage>
        <taxon>Eukaryota</taxon>
        <taxon>Fungi</taxon>
        <taxon>Dikarya</taxon>
        <taxon>Ascomycota</taxon>
        <taxon>Pezizomycotina</taxon>
        <taxon>Sordariomycetes</taxon>
        <taxon>Xylariomycetidae</taxon>
        <taxon>Amphisphaeriales</taxon>
        <taxon>Apiosporaceae</taxon>
        <taxon>Apiospora</taxon>
    </lineage>
</organism>
<keyword evidence="2" id="KW-1185">Reference proteome</keyword>
<evidence type="ECO:0000313" key="2">
    <source>
        <dbReference type="Proteomes" id="UP001446871"/>
    </source>
</evidence>